<evidence type="ECO:0000313" key="8">
    <source>
        <dbReference type="EMBL" id="SIS48835.1"/>
    </source>
</evidence>
<dbReference type="CDD" id="cd02440">
    <property type="entry name" value="AdoMet_MTases"/>
    <property type="match status" value="1"/>
</dbReference>
<dbReference type="InterPro" id="IPR002052">
    <property type="entry name" value="DNA_methylase_N6_adenine_CS"/>
</dbReference>
<dbReference type="OrthoDB" id="5383291at2"/>
<name>A0A1N7JHM4_9BACT</name>
<dbReference type="Gene3D" id="3.40.50.150">
    <property type="entry name" value="Vaccinia Virus protein VP39"/>
    <property type="match status" value="1"/>
</dbReference>
<comment type="similarity">
    <text evidence="6">Belongs to the methyltransferase superfamily. tRNA (adenine-N(6)-)-methyltransferase family.</text>
</comment>
<dbReference type="Pfam" id="PF05175">
    <property type="entry name" value="MTS"/>
    <property type="match status" value="1"/>
</dbReference>
<accession>A0A1N7JHM4</accession>
<dbReference type="PROSITE" id="PS01131">
    <property type="entry name" value="RRNA_A_DIMETH"/>
    <property type="match status" value="1"/>
</dbReference>
<sequence>MGNAIFKFKQFEVRQDRCGMKISTDAVVLGAMADEVEAKSILDIGSGTGVISLMLAQRFVEASVHAVELDEHACTQSIENVKSSSFSDRVKVHQNSFQDFAHNNATQYDLIVSNPPYFPDHLKSKDLQRNQALHNDKLSFEDLARGVVKLLNQKGSFWVILPPRQMEDFTSICAGMQLFPKFNLKLRDKTASKVIREVQAFTFEQVEVEKQELYIKNSDGTFASNYQKLLKDFLIIF</sequence>
<reference evidence="9" key="1">
    <citation type="submission" date="2017-01" db="EMBL/GenBank/DDBJ databases">
        <authorList>
            <person name="Varghese N."/>
            <person name="Submissions S."/>
        </authorList>
    </citation>
    <scope>NUCLEOTIDE SEQUENCE [LARGE SCALE GENOMIC DNA]</scope>
    <source>
        <strain evidence="9">DSM 46698</strain>
    </source>
</reference>
<dbReference type="AlphaFoldDB" id="A0A1N7JHM4"/>
<evidence type="ECO:0000256" key="4">
    <source>
        <dbReference type="ARBA" id="ARBA00022691"/>
    </source>
</evidence>
<dbReference type="PANTHER" id="PTHR47739">
    <property type="entry name" value="TRNA1(VAL) (ADENINE(37)-N6)-METHYLTRANSFERASE"/>
    <property type="match status" value="1"/>
</dbReference>
<dbReference type="InterPro" id="IPR022882">
    <property type="entry name" value="tRNA_adenine-N6_MeTrfase"/>
</dbReference>
<evidence type="ECO:0000256" key="2">
    <source>
        <dbReference type="ARBA" id="ARBA00022603"/>
    </source>
</evidence>
<keyword evidence="5 6" id="KW-0819">tRNA processing</keyword>
<evidence type="ECO:0000256" key="1">
    <source>
        <dbReference type="ARBA" id="ARBA00022490"/>
    </source>
</evidence>
<proteinExistence type="inferred from homology"/>
<dbReference type="HAMAP" id="MF_01872">
    <property type="entry name" value="tRNA_methyltr_YfiC"/>
    <property type="match status" value="1"/>
</dbReference>
<dbReference type="EC" id="2.1.1.223" evidence="6"/>
<gene>
    <name evidence="8" type="ORF">SAMN05421761_1014</name>
</gene>
<comment type="function">
    <text evidence="6">Specifically methylates the adenine in position 37 of tRNA(1)(Val) (anticodon cmo5UAC).</text>
</comment>
<dbReference type="GO" id="GO:0016430">
    <property type="term" value="F:tRNA (adenine-N6)-methyltransferase activity"/>
    <property type="evidence" value="ECO:0007669"/>
    <property type="project" value="UniProtKB-UniRule"/>
</dbReference>
<dbReference type="PANTHER" id="PTHR47739:SF1">
    <property type="entry name" value="TRNA1(VAL) (ADENINE(37)-N6)-METHYLTRANSFERASE"/>
    <property type="match status" value="1"/>
</dbReference>
<dbReference type="GO" id="GO:0008033">
    <property type="term" value="P:tRNA processing"/>
    <property type="evidence" value="ECO:0007669"/>
    <property type="project" value="UniProtKB-UniRule"/>
</dbReference>
<protein>
    <recommendedName>
        <fullName evidence="6">tRNA1(Val) (adenine(37)-N6)-methyltransferase</fullName>
        <ecNumber evidence="6">2.1.1.223</ecNumber>
    </recommendedName>
    <alternativeName>
        <fullName evidence="6">tRNA m6A37 methyltransferase</fullName>
    </alternativeName>
</protein>
<evidence type="ECO:0000313" key="9">
    <source>
        <dbReference type="Proteomes" id="UP000186026"/>
    </source>
</evidence>
<keyword evidence="3 6" id="KW-0808">Transferase</keyword>
<comment type="subcellular location">
    <subcellularLocation>
        <location evidence="6">Cytoplasm</location>
    </subcellularLocation>
</comment>
<comment type="catalytic activity">
    <reaction evidence="6">
        <text>adenosine(37) in tRNA1(Val) + S-adenosyl-L-methionine = N(6)-methyladenosine(37) in tRNA1(Val) + S-adenosyl-L-homocysteine + H(+)</text>
        <dbReference type="Rhea" id="RHEA:43160"/>
        <dbReference type="Rhea" id="RHEA-COMP:10369"/>
        <dbReference type="Rhea" id="RHEA-COMP:10370"/>
        <dbReference type="ChEBI" id="CHEBI:15378"/>
        <dbReference type="ChEBI" id="CHEBI:57856"/>
        <dbReference type="ChEBI" id="CHEBI:59789"/>
        <dbReference type="ChEBI" id="CHEBI:74411"/>
        <dbReference type="ChEBI" id="CHEBI:74449"/>
        <dbReference type="EC" id="2.1.1.223"/>
    </reaction>
</comment>
<dbReference type="SUPFAM" id="SSF53335">
    <property type="entry name" value="S-adenosyl-L-methionine-dependent methyltransferases"/>
    <property type="match status" value="1"/>
</dbReference>
<dbReference type="STRING" id="529505.SAMN05421761_1014"/>
<keyword evidence="4 6" id="KW-0949">S-adenosyl-L-methionine</keyword>
<keyword evidence="9" id="KW-1185">Reference proteome</keyword>
<evidence type="ECO:0000256" key="3">
    <source>
        <dbReference type="ARBA" id="ARBA00022679"/>
    </source>
</evidence>
<keyword evidence="1 6" id="KW-0963">Cytoplasm</keyword>
<evidence type="ECO:0000256" key="5">
    <source>
        <dbReference type="ARBA" id="ARBA00022694"/>
    </source>
</evidence>
<dbReference type="GO" id="GO:0005737">
    <property type="term" value="C:cytoplasm"/>
    <property type="evidence" value="ECO:0007669"/>
    <property type="project" value="UniProtKB-SubCell"/>
</dbReference>
<dbReference type="GO" id="GO:0003676">
    <property type="term" value="F:nucleic acid binding"/>
    <property type="evidence" value="ECO:0007669"/>
    <property type="project" value="InterPro"/>
</dbReference>
<keyword evidence="2 6" id="KW-0489">Methyltransferase</keyword>
<organism evidence="8 9">
    <name type="scientific">Belliella pelovolcani</name>
    <dbReference type="NCBI Taxonomy" id="529505"/>
    <lineage>
        <taxon>Bacteria</taxon>
        <taxon>Pseudomonadati</taxon>
        <taxon>Bacteroidota</taxon>
        <taxon>Cytophagia</taxon>
        <taxon>Cytophagales</taxon>
        <taxon>Cyclobacteriaceae</taxon>
        <taxon>Belliella</taxon>
    </lineage>
</organism>
<feature type="domain" description="Methyltransferase small" evidence="7">
    <location>
        <begin position="29"/>
        <end position="124"/>
    </location>
</feature>
<dbReference type="InterPro" id="IPR050210">
    <property type="entry name" value="tRNA_Adenine-N(6)_MTase"/>
</dbReference>
<dbReference type="InterPro" id="IPR029063">
    <property type="entry name" value="SAM-dependent_MTases_sf"/>
</dbReference>
<dbReference type="Proteomes" id="UP000186026">
    <property type="component" value="Unassembled WGS sequence"/>
</dbReference>
<evidence type="ECO:0000256" key="6">
    <source>
        <dbReference type="HAMAP-Rule" id="MF_01872"/>
    </source>
</evidence>
<dbReference type="EMBL" id="FTOP01000001">
    <property type="protein sequence ID" value="SIS48835.1"/>
    <property type="molecule type" value="Genomic_DNA"/>
</dbReference>
<dbReference type="RefSeq" id="WP_076497324.1">
    <property type="nucleotide sequence ID" value="NZ_FTOP01000001.1"/>
</dbReference>
<dbReference type="InterPro" id="IPR020596">
    <property type="entry name" value="rRNA_Ade_Mease_Trfase_CS"/>
</dbReference>
<dbReference type="InterPro" id="IPR007848">
    <property type="entry name" value="Small_mtfrase_dom"/>
</dbReference>
<dbReference type="GO" id="GO:0000179">
    <property type="term" value="F:rRNA (adenine-N6,N6-)-dimethyltransferase activity"/>
    <property type="evidence" value="ECO:0007669"/>
    <property type="project" value="InterPro"/>
</dbReference>
<evidence type="ECO:0000259" key="7">
    <source>
        <dbReference type="Pfam" id="PF05175"/>
    </source>
</evidence>
<dbReference type="PROSITE" id="PS00092">
    <property type="entry name" value="N6_MTASE"/>
    <property type="match status" value="1"/>
</dbReference>